<feature type="domain" description="Nucleoporin Nup54 alpha-helical" evidence="4">
    <location>
        <begin position="2"/>
        <end position="80"/>
    </location>
</feature>
<keyword evidence="6" id="KW-1185">Reference proteome</keyword>
<accession>A0A3N7FHU1</accession>
<keyword evidence="3" id="KW-0539">Nucleus</keyword>
<dbReference type="GO" id="GO:0044613">
    <property type="term" value="C:nuclear pore central transport channel"/>
    <property type="evidence" value="ECO:0000318"/>
    <property type="project" value="GO_Central"/>
</dbReference>
<dbReference type="STRING" id="3694.A0A3N7FHU1"/>
<dbReference type="PANTHER" id="PTHR13000:SF0">
    <property type="entry name" value="NUCLEOPORIN P54"/>
    <property type="match status" value="1"/>
</dbReference>
<dbReference type="AlphaFoldDB" id="A0A3N7FHU1"/>
<dbReference type="GO" id="GO:0017056">
    <property type="term" value="F:structural constituent of nuclear pore"/>
    <property type="evidence" value="ECO:0000318"/>
    <property type="project" value="GO_Central"/>
</dbReference>
<evidence type="ECO:0000256" key="3">
    <source>
        <dbReference type="ARBA" id="ARBA00023242"/>
    </source>
</evidence>
<dbReference type="InParanoid" id="A0A3N7FHU1"/>
<protein>
    <recommendedName>
        <fullName evidence="4">Nucleoporin Nup54 alpha-helical domain-containing protein</fullName>
    </recommendedName>
</protein>
<dbReference type="EMBL" id="CM009297">
    <property type="protein sequence ID" value="RQO94842.1"/>
    <property type="molecule type" value="Genomic_DNA"/>
</dbReference>
<dbReference type="GO" id="GO:0006999">
    <property type="term" value="P:nuclear pore organization"/>
    <property type="evidence" value="ECO:0000318"/>
    <property type="project" value="GO_Central"/>
</dbReference>
<dbReference type="InterPro" id="IPR025712">
    <property type="entry name" value="Nup54_alpha-helical_dom"/>
</dbReference>
<dbReference type="Proteomes" id="UP000006729">
    <property type="component" value="Chromosome 8"/>
</dbReference>
<evidence type="ECO:0000259" key="4">
    <source>
        <dbReference type="Pfam" id="PF13874"/>
    </source>
</evidence>
<sequence>MLQRHFQAVALPRIERMRQKEQCLQRHLLRVMRIMEALEGKGFRLPLTKAEADLAEKLAAIIRQLKGSGAELSRRVQNLLTVSRVQENGIGAGGSLYLPGSTKIHEQSLADMQEVLQQQTEAIARLGNVLKRDIRDMEIMMAEGTEMTE</sequence>
<dbReference type="PANTHER" id="PTHR13000">
    <property type="entry name" value="NUCLEOPORIN P54"/>
    <property type="match status" value="1"/>
</dbReference>
<evidence type="ECO:0000256" key="2">
    <source>
        <dbReference type="ARBA" id="ARBA00022448"/>
    </source>
</evidence>
<evidence type="ECO:0000313" key="6">
    <source>
        <dbReference type="Proteomes" id="UP000006729"/>
    </source>
</evidence>
<evidence type="ECO:0000256" key="1">
    <source>
        <dbReference type="ARBA" id="ARBA00004123"/>
    </source>
</evidence>
<dbReference type="Pfam" id="PF13874">
    <property type="entry name" value="Nup54"/>
    <property type="match status" value="1"/>
</dbReference>
<proteinExistence type="predicted"/>
<reference evidence="5 6" key="1">
    <citation type="journal article" date="2006" name="Science">
        <title>The genome of black cottonwood, Populus trichocarpa (Torr. &amp; Gray).</title>
        <authorList>
            <person name="Tuskan G.A."/>
            <person name="Difazio S."/>
            <person name="Jansson S."/>
            <person name="Bohlmann J."/>
            <person name="Grigoriev I."/>
            <person name="Hellsten U."/>
            <person name="Putnam N."/>
            <person name="Ralph S."/>
            <person name="Rombauts S."/>
            <person name="Salamov A."/>
            <person name="Schein J."/>
            <person name="Sterck L."/>
            <person name="Aerts A."/>
            <person name="Bhalerao R.R."/>
            <person name="Bhalerao R.P."/>
            <person name="Blaudez D."/>
            <person name="Boerjan W."/>
            <person name="Brun A."/>
            <person name="Brunner A."/>
            <person name="Busov V."/>
            <person name="Campbell M."/>
            <person name="Carlson J."/>
            <person name="Chalot M."/>
            <person name="Chapman J."/>
            <person name="Chen G.L."/>
            <person name="Cooper D."/>
            <person name="Coutinho P.M."/>
            <person name="Couturier J."/>
            <person name="Covert S."/>
            <person name="Cronk Q."/>
            <person name="Cunningham R."/>
            <person name="Davis J."/>
            <person name="Degroeve S."/>
            <person name="Dejardin A."/>
            <person name="Depamphilis C."/>
            <person name="Detter J."/>
            <person name="Dirks B."/>
            <person name="Dubchak I."/>
            <person name="Duplessis S."/>
            <person name="Ehlting J."/>
            <person name="Ellis B."/>
            <person name="Gendler K."/>
            <person name="Goodstein D."/>
            <person name="Gribskov M."/>
            <person name="Grimwood J."/>
            <person name="Groover A."/>
            <person name="Gunter L."/>
            <person name="Hamberger B."/>
            <person name="Heinze B."/>
            <person name="Helariutta Y."/>
            <person name="Henrissat B."/>
            <person name="Holligan D."/>
            <person name="Holt R."/>
            <person name="Huang W."/>
            <person name="Islam-Faridi N."/>
            <person name="Jones S."/>
            <person name="Jones-Rhoades M."/>
            <person name="Jorgensen R."/>
            <person name="Joshi C."/>
            <person name="Kangasjarvi J."/>
            <person name="Karlsson J."/>
            <person name="Kelleher C."/>
            <person name="Kirkpatrick R."/>
            <person name="Kirst M."/>
            <person name="Kohler A."/>
            <person name="Kalluri U."/>
            <person name="Larimer F."/>
            <person name="Leebens-Mack J."/>
            <person name="Leple J.C."/>
            <person name="Locascio P."/>
            <person name="Lou Y."/>
            <person name="Lucas S."/>
            <person name="Martin F."/>
            <person name="Montanini B."/>
            <person name="Napoli C."/>
            <person name="Nelson D.R."/>
            <person name="Nelson C."/>
            <person name="Nieminen K."/>
            <person name="Nilsson O."/>
            <person name="Pereda V."/>
            <person name="Peter G."/>
            <person name="Philippe R."/>
            <person name="Pilate G."/>
            <person name="Poliakov A."/>
            <person name="Razumovskaya J."/>
            <person name="Richardson P."/>
            <person name="Rinaldi C."/>
            <person name="Ritland K."/>
            <person name="Rouze P."/>
            <person name="Ryaboy D."/>
            <person name="Schmutz J."/>
            <person name="Schrader J."/>
            <person name="Segerman B."/>
            <person name="Shin H."/>
            <person name="Siddiqui A."/>
            <person name="Sterky F."/>
            <person name="Terry A."/>
            <person name="Tsai C.J."/>
            <person name="Uberbacher E."/>
            <person name="Unneberg P."/>
            <person name="Vahala J."/>
            <person name="Wall K."/>
            <person name="Wessler S."/>
            <person name="Yang G."/>
            <person name="Yin T."/>
            <person name="Douglas C."/>
            <person name="Marra M."/>
            <person name="Sandberg G."/>
            <person name="Van de Peer Y."/>
            <person name="Rokhsar D."/>
        </authorList>
    </citation>
    <scope>NUCLEOTIDE SEQUENCE [LARGE SCALE GENOMIC DNA]</scope>
    <source>
        <strain evidence="6">cv. Nisqually</strain>
    </source>
</reference>
<keyword evidence="2" id="KW-0813">Transport</keyword>
<comment type="subcellular location">
    <subcellularLocation>
        <location evidence="1">Nucleus</location>
    </subcellularLocation>
</comment>
<dbReference type="InterPro" id="IPR024864">
    <property type="entry name" value="Nup54/Nup57/Nup44"/>
</dbReference>
<gene>
    <name evidence="5" type="ORF">POPTR_008G176132</name>
</gene>
<name>A0A3N7FHU1_POPTR</name>
<dbReference type="GO" id="GO:0036228">
    <property type="term" value="P:protein localization to nuclear inner membrane"/>
    <property type="evidence" value="ECO:0000318"/>
    <property type="project" value="GO_Central"/>
</dbReference>
<evidence type="ECO:0000313" key="5">
    <source>
        <dbReference type="EMBL" id="RQO94842.1"/>
    </source>
</evidence>
<dbReference type="GO" id="GO:0006607">
    <property type="term" value="P:NLS-bearing protein import into nucleus"/>
    <property type="evidence" value="ECO:0000318"/>
    <property type="project" value="GO_Central"/>
</dbReference>
<organism evidence="5 6">
    <name type="scientific">Populus trichocarpa</name>
    <name type="common">Western balsam poplar</name>
    <name type="synonym">Populus balsamifera subsp. trichocarpa</name>
    <dbReference type="NCBI Taxonomy" id="3694"/>
    <lineage>
        <taxon>Eukaryota</taxon>
        <taxon>Viridiplantae</taxon>
        <taxon>Streptophyta</taxon>
        <taxon>Embryophyta</taxon>
        <taxon>Tracheophyta</taxon>
        <taxon>Spermatophyta</taxon>
        <taxon>Magnoliopsida</taxon>
        <taxon>eudicotyledons</taxon>
        <taxon>Gunneridae</taxon>
        <taxon>Pentapetalae</taxon>
        <taxon>rosids</taxon>
        <taxon>fabids</taxon>
        <taxon>Malpighiales</taxon>
        <taxon>Salicaceae</taxon>
        <taxon>Saliceae</taxon>
        <taxon>Populus</taxon>
    </lineage>
</organism>